<comment type="caution">
    <text evidence="2">The sequence shown here is derived from an EMBL/GenBank/DDBJ whole genome shotgun (WGS) entry which is preliminary data.</text>
</comment>
<dbReference type="EMBL" id="SRLO01000015">
    <property type="protein sequence ID" value="TNN86436.1"/>
    <property type="molecule type" value="Genomic_DNA"/>
</dbReference>
<name>A0A4Z2J896_9TELE</name>
<evidence type="ECO:0000313" key="3">
    <source>
        <dbReference type="Proteomes" id="UP000314294"/>
    </source>
</evidence>
<feature type="region of interest" description="Disordered" evidence="1">
    <location>
        <begin position="82"/>
        <end position="122"/>
    </location>
</feature>
<dbReference type="AlphaFoldDB" id="A0A4Z2J896"/>
<proteinExistence type="predicted"/>
<feature type="region of interest" description="Disordered" evidence="1">
    <location>
        <begin position="1"/>
        <end position="49"/>
    </location>
</feature>
<evidence type="ECO:0000313" key="2">
    <source>
        <dbReference type="EMBL" id="TNN86436.1"/>
    </source>
</evidence>
<sequence>MHTGLKLAGPNSRPLSVHPDSSPITPVALDGTRHIEDGPRGARHREHLPPHSPWPHSVCRLPPPPAAICLCAPQTLIIQHRGPPHKQGHACVHKRQQHEHPAPPGDVNHSQQPASGKHGSGFIAHDLGRVAQAQLPATFQQPHRGPVHSDVLDGSQGVHDQKGSCHSPDMCFWGQESTGEARQSQPRHRAHQPAALRANPVHKRGPEHLEDPWKVEDLGKANAS</sequence>
<evidence type="ECO:0000256" key="1">
    <source>
        <dbReference type="SAM" id="MobiDB-lite"/>
    </source>
</evidence>
<keyword evidence="3" id="KW-1185">Reference proteome</keyword>
<accession>A0A4Z2J896</accession>
<organism evidence="2 3">
    <name type="scientific">Liparis tanakae</name>
    <name type="common">Tanaka's snailfish</name>
    <dbReference type="NCBI Taxonomy" id="230148"/>
    <lineage>
        <taxon>Eukaryota</taxon>
        <taxon>Metazoa</taxon>
        <taxon>Chordata</taxon>
        <taxon>Craniata</taxon>
        <taxon>Vertebrata</taxon>
        <taxon>Euteleostomi</taxon>
        <taxon>Actinopterygii</taxon>
        <taxon>Neopterygii</taxon>
        <taxon>Teleostei</taxon>
        <taxon>Neoteleostei</taxon>
        <taxon>Acanthomorphata</taxon>
        <taxon>Eupercaria</taxon>
        <taxon>Perciformes</taxon>
        <taxon>Cottioidei</taxon>
        <taxon>Cottales</taxon>
        <taxon>Liparidae</taxon>
        <taxon>Liparis</taxon>
    </lineage>
</organism>
<reference evidence="2 3" key="1">
    <citation type="submission" date="2019-03" db="EMBL/GenBank/DDBJ databases">
        <title>First draft genome of Liparis tanakae, snailfish: a comprehensive survey of snailfish specific genes.</title>
        <authorList>
            <person name="Kim W."/>
            <person name="Song I."/>
            <person name="Jeong J.-H."/>
            <person name="Kim D."/>
            <person name="Kim S."/>
            <person name="Ryu S."/>
            <person name="Song J.Y."/>
            <person name="Lee S.K."/>
        </authorList>
    </citation>
    <scope>NUCLEOTIDE SEQUENCE [LARGE SCALE GENOMIC DNA]</scope>
    <source>
        <tissue evidence="2">Muscle</tissue>
    </source>
</reference>
<feature type="compositionally biased region" description="Basic and acidic residues" evidence="1">
    <location>
        <begin position="204"/>
        <end position="224"/>
    </location>
</feature>
<feature type="region of interest" description="Disordered" evidence="1">
    <location>
        <begin position="177"/>
        <end position="224"/>
    </location>
</feature>
<protein>
    <submittedName>
        <fullName evidence="2">Uncharacterized protein</fullName>
    </submittedName>
</protein>
<feature type="compositionally biased region" description="Basic residues" evidence="1">
    <location>
        <begin position="82"/>
        <end position="97"/>
    </location>
</feature>
<dbReference type="Proteomes" id="UP000314294">
    <property type="component" value="Unassembled WGS sequence"/>
</dbReference>
<gene>
    <name evidence="2" type="ORF">EYF80_003206</name>
</gene>
<feature type="compositionally biased region" description="Basic and acidic residues" evidence="1">
    <location>
        <begin position="31"/>
        <end position="40"/>
    </location>
</feature>